<gene>
    <name evidence="4" type="ORF">RchiOBHm_Chr4g0441701</name>
</gene>
<dbReference type="CDD" id="cd09272">
    <property type="entry name" value="RNase_HI_RT_Ty1"/>
    <property type="match status" value="1"/>
</dbReference>
<evidence type="ECO:0000259" key="2">
    <source>
        <dbReference type="Pfam" id="PF07727"/>
    </source>
</evidence>
<dbReference type="Pfam" id="PF25597">
    <property type="entry name" value="SH3_retrovirus"/>
    <property type="match status" value="1"/>
</dbReference>
<dbReference type="OMA" id="HEENNGM"/>
<accession>A0A2P6R3C5</accession>
<dbReference type="InterPro" id="IPR057670">
    <property type="entry name" value="SH3_retrovirus"/>
</dbReference>
<proteinExistence type="predicted"/>
<feature type="compositionally biased region" description="Polar residues" evidence="1">
    <location>
        <begin position="128"/>
        <end position="139"/>
    </location>
</feature>
<feature type="region of interest" description="Disordered" evidence="1">
    <location>
        <begin position="125"/>
        <end position="148"/>
    </location>
</feature>
<feature type="compositionally biased region" description="Low complexity" evidence="1">
    <location>
        <begin position="183"/>
        <end position="197"/>
    </location>
</feature>
<evidence type="ECO:0000259" key="3">
    <source>
        <dbReference type="Pfam" id="PF25597"/>
    </source>
</evidence>
<feature type="region of interest" description="Disordered" evidence="1">
    <location>
        <begin position="166"/>
        <end position="204"/>
    </location>
</feature>
<evidence type="ECO:0000256" key="1">
    <source>
        <dbReference type="SAM" id="MobiDB-lite"/>
    </source>
</evidence>
<dbReference type="EMBL" id="PDCK01000042">
    <property type="protein sequence ID" value="PRQ40950.1"/>
    <property type="molecule type" value="Genomic_DNA"/>
</dbReference>
<keyword evidence="4" id="KW-0548">Nucleotidyltransferase</keyword>
<evidence type="ECO:0000313" key="4">
    <source>
        <dbReference type="EMBL" id="PRQ40950.1"/>
    </source>
</evidence>
<dbReference type="GO" id="GO:0003964">
    <property type="term" value="F:RNA-directed DNA polymerase activity"/>
    <property type="evidence" value="ECO:0007669"/>
    <property type="project" value="UniProtKB-KW"/>
</dbReference>
<dbReference type="PANTHER" id="PTHR11439:SF467">
    <property type="entry name" value="INTEGRASE CATALYTIC DOMAIN-CONTAINING PROTEIN"/>
    <property type="match status" value="1"/>
</dbReference>
<dbReference type="STRING" id="74649.A0A2P6R3C5"/>
<sequence>MSASGLPKYLWGEALKTANYLTNRTPSKAITSTPFELWCSRKPSFHHLHVWGCKTEAKVYNPQLGKLDSRTVSGFFIGYPEKSKGFKVYCPSHSIRIIETNRAIFYDEMLDNKCAEEYSFECEEVSNDDGTQSTPNSIPDTILPLTRLPAPTITEPVLQEDNLNSENDNLQEQSAEPEPEPQVDPLPQAQPVQPQQLRRSGRERKSAINTNDFVVYLQEAETDFGEDDDPMSYKQATESENAQRWEEAMEAELKSMNENNVWELVEPTGKHKAIGCKWVFKTKRCADGTVERYKARLVAKGFTQKEGVDFNETFSPVSTKDAFRLVMALVAHFDMELHQMDVKTAFLNGDLEEEIYMKQPEGFIATGTEHLVCKLNKSIYGLKQASRQWYLKFDSVISSFGFVENMVDECVYMKVSGSQFIFLVLYVDDILLASSNFALLNETKKFLSMNFDMKDLGEASYVLGIEIKRDRKKHLLGLSQQSYITKILRRFEMQNCSGNDVPMAKGDKLTKLETPMTELEREEMKNKPYSRLVGSLMYAQVCTRPDLAFAVGMLARFQSNPGNAHWIAGKKVLRYLQKTKNHMLVYRRVGNLEIAGYTDSDFAGNFPSSKKSTSGYVFVLAGGAVAWKSVKQTLTATSTMQAEFIAIYEGVCQGLWLKNFLLQTKIVDSIISRPLKIFCDNTAAVYFTKNNKRSTNSKHIDLKYYSVRERVKHKELEVANVGTLSQLADPFTKALPIVAFQKHIKSIGVLANFDC</sequence>
<dbReference type="EC" id="2.7.7.49" evidence="4"/>
<dbReference type="SUPFAM" id="SSF56672">
    <property type="entry name" value="DNA/RNA polymerases"/>
    <property type="match status" value="1"/>
</dbReference>
<dbReference type="InterPro" id="IPR013103">
    <property type="entry name" value="RVT_2"/>
</dbReference>
<keyword evidence="4" id="KW-0695">RNA-directed DNA polymerase</keyword>
<dbReference type="Pfam" id="PF07727">
    <property type="entry name" value="RVT_2"/>
    <property type="match status" value="1"/>
</dbReference>
<organism evidence="4 5">
    <name type="scientific">Rosa chinensis</name>
    <name type="common">China rose</name>
    <dbReference type="NCBI Taxonomy" id="74649"/>
    <lineage>
        <taxon>Eukaryota</taxon>
        <taxon>Viridiplantae</taxon>
        <taxon>Streptophyta</taxon>
        <taxon>Embryophyta</taxon>
        <taxon>Tracheophyta</taxon>
        <taxon>Spermatophyta</taxon>
        <taxon>Magnoliopsida</taxon>
        <taxon>eudicotyledons</taxon>
        <taxon>Gunneridae</taxon>
        <taxon>Pentapetalae</taxon>
        <taxon>rosids</taxon>
        <taxon>fabids</taxon>
        <taxon>Rosales</taxon>
        <taxon>Rosaceae</taxon>
        <taxon>Rosoideae</taxon>
        <taxon>Rosoideae incertae sedis</taxon>
        <taxon>Rosa</taxon>
    </lineage>
</organism>
<reference evidence="4 5" key="1">
    <citation type="journal article" date="2018" name="Nat. Genet.">
        <title>The Rosa genome provides new insights in the design of modern roses.</title>
        <authorList>
            <person name="Bendahmane M."/>
        </authorList>
    </citation>
    <scope>NUCLEOTIDE SEQUENCE [LARGE SCALE GENOMIC DNA]</scope>
    <source>
        <strain evidence="5">cv. Old Blush</strain>
    </source>
</reference>
<evidence type="ECO:0000313" key="5">
    <source>
        <dbReference type="Proteomes" id="UP000238479"/>
    </source>
</evidence>
<keyword evidence="5" id="KW-1185">Reference proteome</keyword>
<feature type="domain" description="Reverse transcriptase Ty1/copia-type" evidence="2">
    <location>
        <begin position="259"/>
        <end position="504"/>
    </location>
</feature>
<keyword evidence="4" id="KW-0808">Transferase</keyword>
<dbReference type="Proteomes" id="UP000238479">
    <property type="component" value="Chromosome 4"/>
</dbReference>
<dbReference type="PANTHER" id="PTHR11439">
    <property type="entry name" value="GAG-POL-RELATED RETROTRANSPOSON"/>
    <property type="match status" value="1"/>
</dbReference>
<protein>
    <submittedName>
        <fullName evidence="4">Putative RNA-directed DNA polymerase</fullName>
        <ecNumber evidence="4">2.7.7.49</ecNumber>
    </submittedName>
</protein>
<dbReference type="Gramene" id="PRQ40950">
    <property type="protein sequence ID" value="PRQ40950"/>
    <property type="gene ID" value="RchiOBHm_Chr4g0441701"/>
</dbReference>
<comment type="caution">
    <text evidence="4">The sequence shown here is derived from an EMBL/GenBank/DDBJ whole genome shotgun (WGS) entry which is preliminary data.</text>
</comment>
<dbReference type="AlphaFoldDB" id="A0A2P6R3C5"/>
<dbReference type="InterPro" id="IPR043502">
    <property type="entry name" value="DNA/RNA_pol_sf"/>
</dbReference>
<name>A0A2P6R3C5_ROSCH</name>
<feature type="domain" description="Retroviral polymerase SH3-like" evidence="3">
    <location>
        <begin position="56"/>
        <end position="109"/>
    </location>
</feature>